<reference evidence="4" key="1">
    <citation type="journal article" date="2019" name="Int. J. Syst. Evol. Microbiol.">
        <title>The Global Catalogue of Microorganisms (GCM) 10K type strain sequencing project: providing services to taxonomists for standard genome sequencing and annotation.</title>
        <authorList>
            <consortium name="The Broad Institute Genomics Platform"/>
            <consortium name="The Broad Institute Genome Sequencing Center for Infectious Disease"/>
            <person name="Wu L."/>
            <person name="Ma J."/>
        </authorList>
    </citation>
    <scope>NUCLEOTIDE SEQUENCE [LARGE SCALE GENOMIC DNA]</scope>
    <source>
        <strain evidence="4">JCM 18459</strain>
    </source>
</reference>
<protein>
    <recommendedName>
        <fullName evidence="2">Activator of Hsp90 ATPase homologue 1/2-like C-terminal domain-containing protein</fullName>
    </recommendedName>
</protein>
<comment type="caution">
    <text evidence="3">The sequence shown here is derived from an EMBL/GenBank/DDBJ whole genome shotgun (WGS) entry which is preliminary data.</text>
</comment>
<dbReference type="InterPro" id="IPR023393">
    <property type="entry name" value="START-like_dom_sf"/>
</dbReference>
<accession>A0ABP9PC74</accession>
<organism evidence="3 4">
    <name type="scientific">Nocardioides marinquilinus</name>
    <dbReference type="NCBI Taxonomy" id="1210400"/>
    <lineage>
        <taxon>Bacteria</taxon>
        <taxon>Bacillati</taxon>
        <taxon>Actinomycetota</taxon>
        <taxon>Actinomycetes</taxon>
        <taxon>Propionibacteriales</taxon>
        <taxon>Nocardioidaceae</taxon>
        <taxon>Nocardioides</taxon>
    </lineage>
</organism>
<dbReference type="RefSeq" id="WP_345455468.1">
    <property type="nucleotide sequence ID" value="NZ_BAABKG010000001.1"/>
</dbReference>
<dbReference type="InterPro" id="IPR013538">
    <property type="entry name" value="ASHA1/2-like_C"/>
</dbReference>
<dbReference type="EMBL" id="BAABKG010000001">
    <property type="protein sequence ID" value="GAA5144262.1"/>
    <property type="molecule type" value="Genomic_DNA"/>
</dbReference>
<dbReference type="Gene3D" id="3.30.530.20">
    <property type="match status" value="1"/>
</dbReference>
<evidence type="ECO:0000313" key="3">
    <source>
        <dbReference type="EMBL" id="GAA5144262.1"/>
    </source>
</evidence>
<evidence type="ECO:0000256" key="1">
    <source>
        <dbReference type="ARBA" id="ARBA00006817"/>
    </source>
</evidence>
<comment type="similarity">
    <text evidence="1">Belongs to the AHA1 family.</text>
</comment>
<dbReference type="Proteomes" id="UP001500221">
    <property type="component" value="Unassembled WGS sequence"/>
</dbReference>
<dbReference type="Pfam" id="PF08327">
    <property type="entry name" value="AHSA1"/>
    <property type="match status" value="1"/>
</dbReference>
<feature type="domain" description="Activator of Hsp90 ATPase homologue 1/2-like C-terminal" evidence="2">
    <location>
        <begin position="17"/>
        <end position="142"/>
    </location>
</feature>
<proteinExistence type="inferred from homology"/>
<evidence type="ECO:0000259" key="2">
    <source>
        <dbReference type="Pfam" id="PF08327"/>
    </source>
</evidence>
<name>A0ABP9PC74_9ACTN</name>
<dbReference type="SUPFAM" id="SSF55961">
    <property type="entry name" value="Bet v1-like"/>
    <property type="match status" value="1"/>
</dbReference>
<dbReference type="CDD" id="cd07814">
    <property type="entry name" value="SRPBCC_CalC_Aha1-like"/>
    <property type="match status" value="1"/>
</dbReference>
<evidence type="ECO:0000313" key="4">
    <source>
        <dbReference type="Proteomes" id="UP001500221"/>
    </source>
</evidence>
<keyword evidence="4" id="KW-1185">Reference proteome</keyword>
<gene>
    <name evidence="3" type="ORF">GCM10023340_11720</name>
</gene>
<sequence length="143" mass="15719">MNRIAPTELRLERTYAADPARVWTAWTTEAGLAGWWWTHWDDVSYAVDARVGGGYRIVAAGAGIGVEGEFVEVDEPRRLAFTWVWLEDGAPGPVERVEVDLAPADGGGTRLVLRHTGPWTTGEEAENYRLGWDGVLDALARLG</sequence>